<evidence type="ECO:0000313" key="6">
    <source>
        <dbReference type="Proteomes" id="UP001197093"/>
    </source>
</evidence>
<dbReference type="AlphaFoldDB" id="A0AAD4EUM8"/>
<keyword evidence="3" id="KW-0436">Ligase</keyword>
<feature type="domain" description="Carrier" evidence="4">
    <location>
        <begin position="54"/>
        <end position="127"/>
    </location>
</feature>
<dbReference type="InterPro" id="IPR036736">
    <property type="entry name" value="ACP-like_sf"/>
</dbReference>
<evidence type="ECO:0000256" key="3">
    <source>
        <dbReference type="ARBA" id="ARBA00022598"/>
    </source>
</evidence>
<dbReference type="PROSITE" id="PS50075">
    <property type="entry name" value="CARRIER"/>
    <property type="match status" value="1"/>
</dbReference>
<name>A0AAD4EUM8_9PEZI</name>
<gene>
    <name evidence="5" type="ORF">NEMBOFW57_007976</name>
</gene>
<dbReference type="SUPFAM" id="SSF47336">
    <property type="entry name" value="ACP-like"/>
    <property type="match status" value="1"/>
</dbReference>
<dbReference type="PANTHER" id="PTHR45527:SF1">
    <property type="entry name" value="FATTY ACID SYNTHASE"/>
    <property type="match status" value="1"/>
</dbReference>
<proteinExistence type="predicted"/>
<dbReference type="EMBL" id="JAHCVI010000004">
    <property type="protein sequence ID" value="KAG7285683.1"/>
    <property type="molecule type" value="Genomic_DNA"/>
</dbReference>
<dbReference type="Gene3D" id="1.10.1200.10">
    <property type="entry name" value="ACP-like"/>
    <property type="match status" value="1"/>
</dbReference>
<evidence type="ECO:0000259" key="4">
    <source>
        <dbReference type="PROSITE" id="PS50075"/>
    </source>
</evidence>
<comment type="caution">
    <text evidence="5">The sequence shown here is derived from an EMBL/GenBank/DDBJ whole genome shotgun (WGS) entry which is preliminary data.</text>
</comment>
<dbReference type="GO" id="GO:0031177">
    <property type="term" value="F:phosphopantetheine binding"/>
    <property type="evidence" value="ECO:0007669"/>
    <property type="project" value="TreeGrafter"/>
</dbReference>
<dbReference type="Gene3D" id="3.30.559.10">
    <property type="entry name" value="Chloramphenicol acetyltransferase-like domain"/>
    <property type="match status" value="1"/>
</dbReference>
<dbReference type="PROSITE" id="PS00012">
    <property type="entry name" value="PHOSPHOPANTETHEINE"/>
    <property type="match status" value="1"/>
</dbReference>
<dbReference type="Pfam" id="PF00550">
    <property type="entry name" value="PP-binding"/>
    <property type="match status" value="1"/>
</dbReference>
<evidence type="ECO:0000256" key="2">
    <source>
        <dbReference type="ARBA" id="ARBA00022553"/>
    </source>
</evidence>
<dbReference type="InterPro" id="IPR006162">
    <property type="entry name" value="Ppantetheine_attach_site"/>
</dbReference>
<dbReference type="GO" id="GO:0005737">
    <property type="term" value="C:cytoplasm"/>
    <property type="evidence" value="ECO:0007669"/>
    <property type="project" value="TreeGrafter"/>
</dbReference>
<evidence type="ECO:0000256" key="1">
    <source>
        <dbReference type="ARBA" id="ARBA00022450"/>
    </source>
</evidence>
<dbReference type="GO" id="GO:0043041">
    <property type="term" value="P:amino acid activation for nonribosomal peptide biosynthetic process"/>
    <property type="evidence" value="ECO:0007669"/>
    <property type="project" value="TreeGrafter"/>
</dbReference>
<dbReference type="PANTHER" id="PTHR45527">
    <property type="entry name" value="NONRIBOSOMAL PEPTIDE SYNTHETASE"/>
    <property type="match status" value="1"/>
</dbReference>
<accession>A0AAD4EUM8</accession>
<protein>
    <recommendedName>
        <fullName evidence="4">Carrier domain-containing protein</fullName>
    </recommendedName>
</protein>
<keyword evidence="1" id="KW-0596">Phosphopantetheine</keyword>
<dbReference type="SUPFAM" id="SSF52777">
    <property type="entry name" value="CoA-dependent acyltransferases"/>
    <property type="match status" value="1"/>
</dbReference>
<keyword evidence="2" id="KW-0597">Phosphoprotein</keyword>
<dbReference type="GO" id="GO:0044550">
    <property type="term" value="P:secondary metabolite biosynthetic process"/>
    <property type="evidence" value="ECO:0007669"/>
    <property type="project" value="TreeGrafter"/>
</dbReference>
<keyword evidence="6" id="KW-1185">Reference proteome</keyword>
<reference evidence="5" key="1">
    <citation type="submission" date="2023-02" db="EMBL/GenBank/DDBJ databases">
        <authorList>
            <person name="Palmer J.M."/>
        </authorList>
    </citation>
    <scope>NUCLEOTIDE SEQUENCE</scope>
    <source>
        <strain evidence="5">FW57</strain>
    </source>
</reference>
<dbReference type="InterPro" id="IPR009081">
    <property type="entry name" value="PP-bd_ACP"/>
</dbReference>
<organism evidence="5 6">
    <name type="scientific">Staphylotrichum longicolle</name>
    <dbReference type="NCBI Taxonomy" id="669026"/>
    <lineage>
        <taxon>Eukaryota</taxon>
        <taxon>Fungi</taxon>
        <taxon>Dikarya</taxon>
        <taxon>Ascomycota</taxon>
        <taxon>Pezizomycotina</taxon>
        <taxon>Sordariomycetes</taxon>
        <taxon>Sordariomycetidae</taxon>
        <taxon>Sordariales</taxon>
        <taxon>Chaetomiaceae</taxon>
        <taxon>Staphylotrichum</taxon>
    </lineage>
</organism>
<dbReference type="GO" id="GO:0016874">
    <property type="term" value="F:ligase activity"/>
    <property type="evidence" value="ECO:0007669"/>
    <property type="project" value="UniProtKB-KW"/>
</dbReference>
<dbReference type="Proteomes" id="UP001197093">
    <property type="component" value="Unassembled WGS sequence"/>
</dbReference>
<evidence type="ECO:0000313" key="5">
    <source>
        <dbReference type="EMBL" id="KAG7285683.1"/>
    </source>
</evidence>
<sequence length="306" mass="33365">MTENPDSYIHMGSSQPSDIGLKSRVVTNGYGGNGHKANGLPVATHLPETPFIWTDKALIVRKEMANLADTAPETITETTPLFGLGLDSIDIIKLSARLKREGLTIKSSELMKAQTISGILDHLELSASKDSTNGTNGVSTLRDVDEAMFALRRHLIELDALGKHDLVLPATPLQESMVVEMVASDFHLYFNHDILELPPSTDVHKLKSAWETVIAGSPILRTKFIQVEDPSLKSSYCQVIGDESAVYMSSVQLDDTDELAKVCETATLRACKSAGRSNLLQLVFASANDRNFLVLSIAHALYDDCL</sequence>
<dbReference type="InterPro" id="IPR023213">
    <property type="entry name" value="CAT-like_dom_sf"/>
</dbReference>